<name>A0A317DYI4_9PROT</name>
<dbReference type="Pfam" id="PF06580">
    <property type="entry name" value="His_kinase"/>
    <property type="match status" value="1"/>
</dbReference>
<keyword evidence="2" id="KW-1133">Transmembrane helix</keyword>
<dbReference type="InterPro" id="IPR036890">
    <property type="entry name" value="HATPase_C_sf"/>
</dbReference>
<reference evidence="4 5" key="1">
    <citation type="submission" date="2018-05" db="EMBL/GenBank/DDBJ databases">
        <title>Zavarzinia sp. HR-AS.</title>
        <authorList>
            <person name="Lee Y."/>
            <person name="Jeon C.O."/>
        </authorList>
    </citation>
    <scope>NUCLEOTIDE SEQUENCE [LARGE SCALE GENOMIC DNA]</scope>
    <source>
        <strain evidence="4 5">HR-AS</strain>
    </source>
</reference>
<dbReference type="SUPFAM" id="SSF55874">
    <property type="entry name" value="ATPase domain of HSP90 chaperone/DNA topoisomerase II/histidine kinase"/>
    <property type="match status" value="1"/>
</dbReference>
<comment type="caution">
    <text evidence="4">The sequence shown here is derived from an EMBL/GenBank/DDBJ whole genome shotgun (WGS) entry which is preliminary data.</text>
</comment>
<dbReference type="EMBL" id="QGLE01000019">
    <property type="protein sequence ID" value="PWR17905.1"/>
    <property type="molecule type" value="Genomic_DNA"/>
</dbReference>
<evidence type="ECO:0000259" key="3">
    <source>
        <dbReference type="Pfam" id="PF06580"/>
    </source>
</evidence>
<sequence>MVAAPPTTVPPVGTASPSWACAAPAPAPPASASISRRTGTSAVVPVRASRRPSPVSPMSLCQIPMTLPRPRQQGIPRDQDRRRRNCRNRQSTKRAISSTKREWRHLRLQTPAGTCRMGRFTSPPGARGQLSAPPASSPAPLPPTSSPSTPTGRAEQSDHFWSLFPFAAALVYGFGQLVRYPTMENKTAVVLFSIVYDTVILLTMLLNRRLIQRRGIVTMGISAWLFLVPLSLVSAAFLVSYTIVVERLHIFGDEPLRILLQHRVSYTFFVSLAFNSLVLWLHVRWKENQRVLAAEREAARAEIRRLRQQLDPHFIFNGLNMIAVDIQDQPAQALAMLHEMANYLRQSLDTADVPVNLVQAEMAALKPYLEVQAGRFEPRLKYALSIDPAIHDQFMPTFLIQPLVENAVKHGEPGTDGIVQIDVRFGGRQGALVVTVANTGRLTREPRDAAKPGTRTGLANLRKRLDLHYPGRHRFEIAEDGRMVRATVHLTGAPEVVAA</sequence>
<feature type="region of interest" description="Disordered" evidence="1">
    <location>
        <begin position="1"/>
        <end position="154"/>
    </location>
</feature>
<dbReference type="AlphaFoldDB" id="A0A317DYI4"/>
<proteinExistence type="predicted"/>
<dbReference type="GO" id="GO:0000155">
    <property type="term" value="F:phosphorelay sensor kinase activity"/>
    <property type="evidence" value="ECO:0007669"/>
    <property type="project" value="InterPro"/>
</dbReference>
<feature type="compositionally biased region" description="Basic residues" evidence="1">
    <location>
        <begin position="82"/>
        <end position="92"/>
    </location>
</feature>
<dbReference type="PANTHER" id="PTHR34220">
    <property type="entry name" value="SENSOR HISTIDINE KINASE YPDA"/>
    <property type="match status" value="1"/>
</dbReference>
<feature type="transmembrane region" description="Helical" evidence="2">
    <location>
        <begin position="160"/>
        <end position="178"/>
    </location>
</feature>
<gene>
    <name evidence="4" type="ORF">DKG74_20290</name>
</gene>
<keyword evidence="2" id="KW-0472">Membrane</keyword>
<evidence type="ECO:0000256" key="1">
    <source>
        <dbReference type="SAM" id="MobiDB-lite"/>
    </source>
</evidence>
<accession>A0A317DYI4</accession>
<dbReference type="GO" id="GO:0016020">
    <property type="term" value="C:membrane"/>
    <property type="evidence" value="ECO:0007669"/>
    <property type="project" value="InterPro"/>
</dbReference>
<feature type="domain" description="Signal transduction histidine kinase internal region" evidence="3">
    <location>
        <begin position="301"/>
        <end position="380"/>
    </location>
</feature>
<keyword evidence="2" id="KW-0812">Transmembrane</keyword>
<dbReference type="InterPro" id="IPR010559">
    <property type="entry name" value="Sig_transdc_His_kin_internal"/>
</dbReference>
<dbReference type="Proteomes" id="UP000245461">
    <property type="component" value="Unassembled WGS sequence"/>
</dbReference>
<evidence type="ECO:0000313" key="5">
    <source>
        <dbReference type="Proteomes" id="UP000245461"/>
    </source>
</evidence>
<feature type="transmembrane region" description="Helical" evidence="2">
    <location>
        <begin position="190"/>
        <end position="211"/>
    </location>
</feature>
<dbReference type="Gene3D" id="3.30.565.10">
    <property type="entry name" value="Histidine kinase-like ATPase, C-terminal domain"/>
    <property type="match status" value="1"/>
</dbReference>
<feature type="transmembrane region" description="Helical" evidence="2">
    <location>
        <begin position="223"/>
        <end position="244"/>
    </location>
</feature>
<dbReference type="InterPro" id="IPR050640">
    <property type="entry name" value="Bact_2-comp_sensor_kinase"/>
</dbReference>
<feature type="compositionally biased region" description="Low complexity" evidence="1">
    <location>
        <begin position="1"/>
        <end position="35"/>
    </location>
</feature>
<protein>
    <recommendedName>
        <fullName evidence="3">Signal transduction histidine kinase internal region domain-containing protein</fullName>
    </recommendedName>
</protein>
<feature type="compositionally biased region" description="Pro residues" evidence="1">
    <location>
        <begin position="135"/>
        <end position="145"/>
    </location>
</feature>
<dbReference type="OrthoDB" id="2514702at2"/>
<organism evidence="4 5">
    <name type="scientific">Zavarzinia aquatilis</name>
    <dbReference type="NCBI Taxonomy" id="2211142"/>
    <lineage>
        <taxon>Bacteria</taxon>
        <taxon>Pseudomonadati</taxon>
        <taxon>Pseudomonadota</taxon>
        <taxon>Alphaproteobacteria</taxon>
        <taxon>Rhodospirillales</taxon>
        <taxon>Zavarziniaceae</taxon>
        <taxon>Zavarzinia</taxon>
    </lineage>
</organism>
<keyword evidence="5" id="KW-1185">Reference proteome</keyword>
<dbReference type="PANTHER" id="PTHR34220:SF7">
    <property type="entry name" value="SENSOR HISTIDINE KINASE YPDA"/>
    <property type="match status" value="1"/>
</dbReference>
<feature type="transmembrane region" description="Helical" evidence="2">
    <location>
        <begin position="264"/>
        <end position="283"/>
    </location>
</feature>
<evidence type="ECO:0000313" key="4">
    <source>
        <dbReference type="EMBL" id="PWR17905.1"/>
    </source>
</evidence>
<evidence type="ECO:0000256" key="2">
    <source>
        <dbReference type="SAM" id="Phobius"/>
    </source>
</evidence>